<dbReference type="AlphaFoldDB" id="A0A2T4Z6B7"/>
<dbReference type="Pfam" id="PF07302">
    <property type="entry name" value="AroM"/>
    <property type="match status" value="1"/>
</dbReference>
<protein>
    <submittedName>
        <fullName evidence="1">Protein AroM</fullName>
    </submittedName>
</protein>
<gene>
    <name evidence="1" type="ORF">C8P69_104486</name>
</gene>
<evidence type="ECO:0000313" key="2">
    <source>
        <dbReference type="Proteomes" id="UP000241808"/>
    </source>
</evidence>
<dbReference type="EMBL" id="PZZL01000004">
    <property type="protein sequence ID" value="PTM57432.1"/>
    <property type="molecule type" value="Genomic_DNA"/>
</dbReference>
<dbReference type="RefSeq" id="WP_170118221.1">
    <property type="nucleotide sequence ID" value="NZ_PZZL01000004.1"/>
</dbReference>
<comment type="caution">
    <text evidence="1">The sequence shown here is derived from an EMBL/GenBank/DDBJ whole genome shotgun (WGS) entry which is preliminary data.</text>
</comment>
<organism evidence="1 2">
    <name type="scientific">Phreatobacter oligotrophus</name>
    <dbReference type="NCBI Taxonomy" id="1122261"/>
    <lineage>
        <taxon>Bacteria</taxon>
        <taxon>Pseudomonadati</taxon>
        <taxon>Pseudomonadota</taxon>
        <taxon>Alphaproteobacteria</taxon>
        <taxon>Hyphomicrobiales</taxon>
        <taxon>Phreatobacteraceae</taxon>
        <taxon>Phreatobacter</taxon>
    </lineage>
</organism>
<proteinExistence type="predicted"/>
<sequence>MARRIGIATIGQAPRDDIAALFARYAPQGAEVVLRGCLDGLPDEAIAARPPLSGADTLYTRLRGGTDVRISKAHVIERAPETLRLLREDGCDTIVFACTGDFPPLAGDEGVIFPSRVLNGLSAALLPQGRLGLLVPLPEQVEKLTAKWRRPGLEVVGEALRPSATPAEAAEAARRLKAQAPDLVAMDCMSYDEALKAAVKPILGVPTLLGITATARVMNEMLA</sequence>
<dbReference type="Proteomes" id="UP000241808">
    <property type="component" value="Unassembled WGS sequence"/>
</dbReference>
<evidence type="ECO:0000313" key="1">
    <source>
        <dbReference type="EMBL" id="PTM57432.1"/>
    </source>
</evidence>
<accession>A0A2T4Z6B7</accession>
<keyword evidence="2" id="KW-1185">Reference proteome</keyword>
<reference evidence="1 2" key="1">
    <citation type="submission" date="2018-04" db="EMBL/GenBank/DDBJ databases">
        <title>Genomic Encyclopedia of Archaeal and Bacterial Type Strains, Phase II (KMG-II): from individual species to whole genera.</title>
        <authorList>
            <person name="Goeker M."/>
        </authorList>
    </citation>
    <scope>NUCLEOTIDE SEQUENCE [LARGE SCALE GENOMIC DNA]</scope>
    <source>
        <strain evidence="1 2">DSM 25521</strain>
    </source>
</reference>
<name>A0A2T4Z6B7_9HYPH</name>
<dbReference type="InterPro" id="IPR010843">
    <property type="entry name" value="Uncharacterised_AroM"/>
</dbReference>